<proteinExistence type="predicted"/>
<feature type="transmembrane region" description="Helical" evidence="1">
    <location>
        <begin position="209"/>
        <end position="233"/>
    </location>
</feature>
<evidence type="ECO:0000313" key="3">
    <source>
        <dbReference type="EMBL" id="CAK7216467.1"/>
    </source>
</evidence>
<sequence length="389" mass="40091">MAVALAAFFNMFAVGTVYALSTLQVELPRLLPLQVSQSLSLVPFAAACLGLSIGTRMSASLITNWGSHATMATGTVLWGAALVGTGYSLQQQQQLAAFQGILTSLVLGGVGVGFTYLAVIVTVGLGLPQQPLARSIIGPLGFSSGSAACVVLSSYFRFQSHSVLQLGQLLVLGGGASVVIALATLVVLPNNALIKPVPAQTTLRDSSETLFSILLFCNAFPGMAAFVTLLPAAAPYGSGENNLCALAGCMISLALGGLLAPSLSQRFGAKPTFTALFGMRGLFLTTLSRSSSSPSTALVALLVVLFAHGAGFSILPILLKSKYPDPIQFYTVYARILPAWGAAGIAAVAFNSFFLSFTGNIEPGYLYLGILAISISATLSMLPPNALGS</sequence>
<feature type="transmembrane region" description="Helical" evidence="1">
    <location>
        <begin position="65"/>
        <end position="89"/>
    </location>
</feature>
<feature type="signal peptide" evidence="2">
    <location>
        <begin position="1"/>
        <end position="19"/>
    </location>
</feature>
<feature type="transmembrane region" description="Helical" evidence="1">
    <location>
        <begin position="168"/>
        <end position="188"/>
    </location>
</feature>
<dbReference type="SUPFAM" id="SSF103473">
    <property type="entry name" value="MFS general substrate transporter"/>
    <property type="match status" value="1"/>
</dbReference>
<keyword evidence="2" id="KW-0732">Signal</keyword>
<feature type="chain" id="PRO_5045630075" evidence="2">
    <location>
        <begin position="20"/>
        <end position="389"/>
    </location>
</feature>
<feature type="transmembrane region" description="Helical" evidence="1">
    <location>
        <begin position="364"/>
        <end position="382"/>
    </location>
</feature>
<organism evidence="3 4">
    <name type="scientific">Sporothrix bragantina</name>
    <dbReference type="NCBI Taxonomy" id="671064"/>
    <lineage>
        <taxon>Eukaryota</taxon>
        <taxon>Fungi</taxon>
        <taxon>Dikarya</taxon>
        <taxon>Ascomycota</taxon>
        <taxon>Pezizomycotina</taxon>
        <taxon>Sordariomycetes</taxon>
        <taxon>Sordariomycetidae</taxon>
        <taxon>Ophiostomatales</taxon>
        <taxon>Ophiostomataceae</taxon>
        <taxon>Sporothrix</taxon>
    </lineage>
</organism>
<feature type="transmembrane region" description="Helical" evidence="1">
    <location>
        <begin position="245"/>
        <end position="263"/>
    </location>
</feature>
<keyword evidence="1" id="KW-1133">Transmembrane helix</keyword>
<evidence type="ECO:0000256" key="2">
    <source>
        <dbReference type="SAM" id="SignalP"/>
    </source>
</evidence>
<dbReference type="EMBL" id="CAWUHC010000017">
    <property type="protein sequence ID" value="CAK7216467.1"/>
    <property type="molecule type" value="Genomic_DNA"/>
</dbReference>
<dbReference type="Gene3D" id="1.20.1250.20">
    <property type="entry name" value="MFS general substrate transporter like domains"/>
    <property type="match status" value="1"/>
</dbReference>
<protein>
    <submittedName>
        <fullName evidence="3">Uncharacterized protein</fullName>
    </submittedName>
</protein>
<name>A0ABP0BAG6_9PEZI</name>
<comment type="caution">
    <text evidence="3">The sequence shown here is derived from an EMBL/GenBank/DDBJ whole genome shotgun (WGS) entry which is preliminary data.</text>
</comment>
<evidence type="ECO:0000313" key="4">
    <source>
        <dbReference type="Proteomes" id="UP001642406"/>
    </source>
</evidence>
<accession>A0ABP0BAG6</accession>
<evidence type="ECO:0000256" key="1">
    <source>
        <dbReference type="SAM" id="Phobius"/>
    </source>
</evidence>
<dbReference type="Proteomes" id="UP001642406">
    <property type="component" value="Unassembled WGS sequence"/>
</dbReference>
<feature type="transmembrane region" description="Helical" evidence="1">
    <location>
        <begin position="101"/>
        <end position="125"/>
    </location>
</feature>
<feature type="transmembrane region" description="Helical" evidence="1">
    <location>
        <begin position="137"/>
        <end position="156"/>
    </location>
</feature>
<dbReference type="InterPro" id="IPR036259">
    <property type="entry name" value="MFS_trans_sf"/>
</dbReference>
<feature type="transmembrane region" description="Helical" evidence="1">
    <location>
        <begin position="297"/>
        <end position="319"/>
    </location>
</feature>
<keyword evidence="1" id="KW-0812">Transmembrane</keyword>
<feature type="transmembrane region" description="Helical" evidence="1">
    <location>
        <begin position="339"/>
        <end position="357"/>
    </location>
</feature>
<gene>
    <name evidence="3" type="ORF">SBRCBS47491_002835</name>
</gene>
<reference evidence="3 4" key="1">
    <citation type="submission" date="2024-01" db="EMBL/GenBank/DDBJ databases">
        <authorList>
            <person name="Allen C."/>
            <person name="Tagirdzhanova G."/>
        </authorList>
    </citation>
    <scope>NUCLEOTIDE SEQUENCE [LARGE SCALE GENOMIC DNA]</scope>
</reference>
<keyword evidence="1" id="KW-0472">Membrane</keyword>
<keyword evidence="4" id="KW-1185">Reference proteome</keyword>